<organism evidence="3 4">
    <name type="scientific">Solanum stoloniferum</name>
    <dbReference type="NCBI Taxonomy" id="62892"/>
    <lineage>
        <taxon>Eukaryota</taxon>
        <taxon>Viridiplantae</taxon>
        <taxon>Streptophyta</taxon>
        <taxon>Embryophyta</taxon>
        <taxon>Tracheophyta</taxon>
        <taxon>Spermatophyta</taxon>
        <taxon>Magnoliopsida</taxon>
        <taxon>eudicotyledons</taxon>
        <taxon>Gunneridae</taxon>
        <taxon>Pentapetalae</taxon>
        <taxon>asterids</taxon>
        <taxon>lamiids</taxon>
        <taxon>Solanales</taxon>
        <taxon>Solanaceae</taxon>
        <taxon>Solanoideae</taxon>
        <taxon>Solaneae</taxon>
        <taxon>Solanum</taxon>
    </lineage>
</organism>
<keyword evidence="2" id="KW-1133">Transmembrane helix</keyword>
<proteinExistence type="predicted"/>
<gene>
    <name evidence="3" type="ORF">AABB24_005813</name>
</gene>
<sequence length="125" mass="14623">MSPIYISNSIFLFLFFRFFPNFFLIFFLFDNENRTAFKGKKSGSKLGGKTRSKSDLRANSKFKMPKSFTIQDKHLFPEISSHSERGNRDMHLLGCCYDINKDRDVWRRKQNCSVLLTAAAFRLSC</sequence>
<protein>
    <submittedName>
        <fullName evidence="3">Uncharacterized protein</fullName>
    </submittedName>
</protein>
<keyword evidence="2" id="KW-0812">Transmembrane</keyword>
<keyword evidence="2" id="KW-0472">Membrane</keyword>
<reference evidence="3 4" key="1">
    <citation type="submission" date="2024-05" db="EMBL/GenBank/DDBJ databases">
        <title>De novo assembly of an allotetraploid wild potato.</title>
        <authorList>
            <person name="Hosaka A.J."/>
        </authorList>
    </citation>
    <scope>NUCLEOTIDE SEQUENCE [LARGE SCALE GENOMIC DNA]</scope>
    <source>
        <tissue evidence="3">Young leaves</tissue>
    </source>
</reference>
<feature type="transmembrane region" description="Helical" evidence="2">
    <location>
        <begin position="6"/>
        <end position="29"/>
    </location>
</feature>
<keyword evidence="4" id="KW-1185">Reference proteome</keyword>
<dbReference type="Proteomes" id="UP001627284">
    <property type="component" value="Unassembled WGS sequence"/>
</dbReference>
<evidence type="ECO:0000256" key="1">
    <source>
        <dbReference type="SAM" id="MobiDB-lite"/>
    </source>
</evidence>
<name>A0ABD2UYU4_9SOLN</name>
<evidence type="ECO:0000313" key="3">
    <source>
        <dbReference type="EMBL" id="KAL3374029.1"/>
    </source>
</evidence>
<dbReference type="AlphaFoldDB" id="A0ABD2UYU4"/>
<evidence type="ECO:0000313" key="4">
    <source>
        <dbReference type="Proteomes" id="UP001627284"/>
    </source>
</evidence>
<comment type="caution">
    <text evidence="3">The sequence shown here is derived from an EMBL/GenBank/DDBJ whole genome shotgun (WGS) entry which is preliminary data.</text>
</comment>
<evidence type="ECO:0000256" key="2">
    <source>
        <dbReference type="SAM" id="Phobius"/>
    </source>
</evidence>
<feature type="compositionally biased region" description="Basic residues" evidence="1">
    <location>
        <begin position="37"/>
        <end position="51"/>
    </location>
</feature>
<feature type="region of interest" description="Disordered" evidence="1">
    <location>
        <begin position="37"/>
        <end position="60"/>
    </location>
</feature>
<dbReference type="EMBL" id="JBJKTR010000003">
    <property type="protein sequence ID" value="KAL3374029.1"/>
    <property type="molecule type" value="Genomic_DNA"/>
</dbReference>
<accession>A0ABD2UYU4</accession>